<evidence type="ECO:0000313" key="3">
    <source>
        <dbReference type="Proteomes" id="UP001172457"/>
    </source>
</evidence>
<feature type="region of interest" description="Disordered" evidence="1">
    <location>
        <begin position="1"/>
        <end position="35"/>
    </location>
</feature>
<evidence type="ECO:0000256" key="1">
    <source>
        <dbReference type="SAM" id="MobiDB-lite"/>
    </source>
</evidence>
<protein>
    <recommendedName>
        <fullName evidence="4">Reverse transcriptase domain-containing protein</fullName>
    </recommendedName>
</protein>
<keyword evidence="3" id="KW-1185">Reference proteome</keyword>
<feature type="compositionally biased region" description="Low complexity" evidence="1">
    <location>
        <begin position="1"/>
        <end position="17"/>
    </location>
</feature>
<organism evidence="2 3">
    <name type="scientific">Centaurea solstitialis</name>
    <name type="common">yellow star-thistle</name>
    <dbReference type="NCBI Taxonomy" id="347529"/>
    <lineage>
        <taxon>Eukaryota</taxon>
        <taxon>Viridiplantae</taxon>
        <taxon>Streptophyta</taxon>
        <taxon>Embryophyta</taxon>
        <taxon>Tracheophyta</taxon>
        <taxon>Spermatophyta</taxon>
        <taxon>Magnoliopsida</taxon>
        <taxon>eudicotyledons</taxon>
        <taxon>Gunneridae</taxon>
        <taxon>Pentapetalae</taxon>
        <taxon>asterids</taxon>
        <taxon>campanulids</taxon>
        <taxon>Asterales</taxon>
        <taxon>Asteraceae</taxon>
        <taxon>Carduoideae</taxon>
        <taxon>Cardueae</taxon>
        <taxon>Centaureinae</taxon>
        <taxon>Centaurea</taxon>
    </lineage>
</organism>
<reference evidence="2" key="1">
    <citation type="submission" date="2023-03" db="EMBL/GenBank/DDBJ databases">
        <title>Chromosome-scale reference genome and RAD-based genetic map of yellow starthistle (Centaurea solstitialis) reveal putative structural variation and QTLs associated with invader traits.</title>
        <authorList>
            <person name="Reatini B."/>
            <person name="Cang F.A."/>
            <person name="Jiang Q."/>
            <person name="Mckibben M.T.W."/>
            <person name="Barker M.S."/>
            <person name="Rieseberg L.H."/>
            <person name="Dlugosch K.M."/>
        </authorList>
    </citation>
    <scope>NUCLEOTIDE SEQUENCE</scope>
    <source>
        <strain evidence="2">CAN-66</strain>
        <tissue evidence="2">Leaf</tissue>
    </source>
</reference>
<feature type="region of interest" description="Disordered" evidence="1">
    <location>
        <begin position="51"/>
        <end position="70"/>
    </location>
</feature>
<proteinExistence type="predicted"/>
<evidence type="ECO:0008006" key="4">
    <source>
        <dbReference type="Google" id="ProtNLM"/>
    </source>
</evidence>
<sequence length="460" mass="50881">MEEAAAGEGIPAETTAGDWGTEPHPGTTDWTAGGDGEKKSAAAVVLILQSATTEGEPAPGRTTSTPPHTGTAAVVAGDGGGRVGEAESFFCLFCFARFRVREGSGGRLVRTSLLLNVSKNMGKTWDDIFAVVNFFEVHSHINLGNNASFIALVPKIHIISKVLAERLKRVEVIVNNVQTTFILDNPRSVKLLAGQKVDIEKTFDTLIWGFPKDTKWDLALDDVIGLRDTPNGSPTRELNMEKGVRQGDPLAPFLFIIAMEVCRLCSFLKVVDKGKCNKLSLGSQMLSNCLGPKIGDRSSRSSKRDFRTRKPTTYPLVVGYVLVKRSWGGNDDNKRICRLLGTRCLMKNVQRQTVVEISLRGLMHNVGNRATTGMWSSKELINHGIKLANLCRWDQSRSSWIWTLYDIGQFLISSLRNIIDWQRKIISSNGVPISSYYCPCCVSHHEEAYHVFVCGERHRM</sequence>
<dbReference type="EMBL" id="JARYMX010000001">
    <property type="protein sequence ID" value="KAJ9564269.1"/>
    <property type="molecule type" value="Genomic_DNA"/>
</dbReference>
<gene>
    <name evidence="2" type="ORF">OSB04_000235</name>
</gene>
<comment type="caution">
    <text evidence="2">The sequence shown here is derived from an EMBL/GenBank/DDBJ whole genome shotgun (WGS) entry which is preliminary data.</text>
</comment>
<dbReference type="Proteomes" id="UP001172457">
    <property type="component" value="Chromosome 1"/>
</dbReference>
<feature type="non-terminal residue" evidence="2">
    <location>
        <position position="460"/>
    </location>
</feature>
<name>A0AA38TNU5_9ASTR</name>
<dbReference type="AlphaFoldDB" id="A0AA38TNU5"/>
<accession>A0AA38TNU5</accession>
<evidence type="ECO:0000313" key="2">
    <source>
        <dbReference type="EMBL" id="KAJ9564269.1"/>
    </source>
</evidence>